<evidence type="ECO:0000259" key="8">
    <source>
        <dbReference type="Pfam" id="PF02775"/>
    </source>
</evidence>
<dbReference type="PIRSF" id="PIRSF004983">
    <property type="entry name" value="MenD"/>
    <property type="match status" value="1"/>
</dbReference>
<dbReference type="Pfam" id="PF02775">
    <property type="entry name" value="TPP_enzyme_C"/>
    <property type="match status" value="1"/>
</dbReference>
<dbReference type="InterPro" id="IPR012001">
    <property type="entry name" value="Thiamin_PyroP_enz_TPP-bd_dom"/>
</dbReference>
<name>A0AB36E4V0_9PAST</name>
<reference evidence="11 12" key="1">
    <citation type="submission" date="2014-11" db="EMBL/GenBank/DDBJ databases">
        <title>Pan-genome of Gallibacterium spp.</title>
        <authorList>
            <person name="Kudirkiene E."/>
            <person name="Bojesen A.M."/>
        </authorList>
    </citation>
    <scope>NUCLEOTIDE SEQUENCE [LARGE SCALE GENOMIC DNA]</scope>
    <source>
        <strain evidence="11 12">18469/18</strain>
    </source>
</reference>
<dbReference type="CDD" id="cd02009">
    <property type="entry name" value="TPP_SHCHC_synthase"/>
    <property type="match status" value="1"/>
</dbReference>
<comment type="cofactor">
    <cofactor evidence="7">
        <name>Mg(2+)</name>
        <dbReference type="ChEBI" id="CHEBI:18420"/>
    </cofactor>
    <cofactor evidence="7">
        <name>Mn(2+)</name>
        <dbReference type="ChEBI" id="CHEBI:29035"/>
    </cofactor>
</comment>
<feature type="domain" description="Thiamine pyrophosphate enzyme N-terminal TPP-binding" evidence="9">
    <location>
        <begin position="12"/>
        <end position="121"/>
    </location>
</feature>
<comment type="catalytic activity">
    <reaction evidence="7">
        <text>isochorismate + 2-oxoglutarate + H(+) = 5-enolpyruvoyl-6-hydroxy-2-succinyl-cyclohex-3-ene-1-carboxylate + CO2</text>
        <dbReference type="Rhea" id="RHEA:25593"/>
        <dbReference type="ChEBI" id="CHEBI:15378"/>
        <dbReference type="ChEBI" id="CHEBI:16526"/>
        <dbReference type="ChEBI" id="CHEBI:16810"/>
        <dbReference type="ChEBI" id="CHEBI:29780"/>
        <dbReference type="ChEBI" id="CHEBI:58818"/>
        <dbReference type="EC" id="2.2.1.9"/>
    </reaction>
</comment>
<keyword evidence="4 7" id="KW-0460">Magnesium</keyword>
<organism evidence="11 12">
    <name type="scientific">Gallibacterium salpingitidis</name>
    <dbReference type="NCBI Taxonomy" id="505341"/>
    <lineage>
        <taxon>Bacteria</taxon>
        <taxon>Pseudomonadati</taxon>
        <taxon>Pseudomonadota</taxon>
        <taxon>Gammaproteobacteria</taxon>
        <taxon>Pasteurellales</taxon>
        <taxon>Pasteurellaceae</taxon>
        <taxon>Gallibacterium</taxon>
    </lineage>
</organism>
<dbReference type="GO" id="GO:0009234">
    <property type="term" value="P:menaquinone biosynthetic process"/>
    <property type="evidence" value="ECO:0007669"/>
    <property type="project" value="UniProtKB-UniRule"/>
</dbReference>
<dbReference type="SUPFAM" id="SSF52518">
    <property type="entry name" value="Thiamin diphosphate-binding fold (THDP-binding)"/>
    <property type="match status" value="2"/>
</dbReference>
<evidence type="ECO:0000256" key="4">
    <source>
        <dbReference type="ARBA" id="ARBA00022842"/>
    </source>
</evidence>
<dbReference type="GO" id="GO:0030145">
    <property type="term" value="F:manganese ion binding"/>
    <property type="evidence" value="ECO:0007669"/>
    <property type="project" value="UniProtKB-UniRule"/>
</dbReference>
<evidence type="ECO:0000256" key="5">
    <source>
        <dbReference type="ARBA" id="ARBA00023052"/>
    </source>
</evidence>
<evidence type="ECO:0000259" key="10">
    <source>
        <dbReference type="Pfam" id="PF16582"/>
    </source>
</evidence>
<dbReference type="EC" id="2.2.1.9" evidence="7"/>
<dbReference type="Proteomes" id="UP000092527">
    <property type="component" value="Unassembled WGS sequence"/>
</dbReference>
<keyword evidence="1 7" id="KW-0474">Menaquinone biosynthesis</keyword>
<dbReference type="InterPro" id="IPR004433">
    <property type="entry name" value="MenaQ_synth_MenD"/>
</dbReference>
<comment type="function">
    <text evidence="7">Catalyzes the thiamine diphosphate-dependent decarboxylation of 2-oxoglutarate and the subsequent addition of the resulting succinic semialdehyde-thiamine pyrophosphate anion to isochorismate to yield 2-succinyl-5-enolpyruvyl-6-hydroxy-3-cyclohexene-1-carboxylate (SEPHCHC).</text>
</comment>
<evidence type="ECO:0000256" key="3">
    <source>
        <dbReference type="ARBA" id="ARBA00022723"/>
    </source>
</evidence>
<keyword evidence="5 7" id="KW-0786">Thiamine pyrophosphate</keyword>
<comment type="subunit">
    <text evidence="7">Homodimer.</text>
</comment>
<evidence type="ECO:0000256" key="2">
    <source>
        <dbReference type="ARBA" id="ARBA00022679"/>
    </source>
</evidence>
<evidence type="ECO:0000259" key="9">
    <source>
        <dbReference type="Pfam" id="PF02776"/>
    </source>
</evidence>
<keyword evidence="6 7" id="KW-0464">Manganese</keyword>
<dbReference type="NCBIfam" id="TIGR00173">
    <property type="entry name" value="menD"/>
    <property type="match status" value="1"/>
</dbReference>
<dbReference type="InterPro" id="IPR029061">
    <property type="entry name" value="THDP-binding"/>
</dbReference>
<evidence type="ECO:0000256" key="1">
    <source>
        <dbReference type="ARBA" id="ARBA00022428"/>
    </source>
</evidence>
<comment type="pathway">
    <text evidence="7">Quinol/quinone metabolism; 1,4-dihydroxy-2-naphthoate biosynthesis; 1,4-dihydroxy-2-naphthoate from chorismate: step 2/7.</text>
</comment>
<comment type="cofactor">
    <cofactor evidence="7">
        <name>thiamine diphosphate</name>
        <dbReference type="ChEBI" id="CHEBI:58937"/>
    </cofactor>
    <text evidence="7">Binds 1 thiamine pyrophosphate per subunit.</text>
</comment>
<feature type="domain" description="Thiamine pyrophosphate enzyme TPP-binding" evidence="8">
    <location>
        <begin position="422"/>
        <end position="543"/>
    </location>
</feature>
<dbReference type="CDD" id="cd07037">
    <property type="entry name" value="TPP_PYR_MenD"/>
    <property type="match status" value="1"/>
</dbReference>
<evidence type="ECO:0000256" key="6">
    <source>
        <dbReference type="ARBA" id="ARBA00023211"/>
    </source>
</evidence>
<feature type="domain" description="Menaquinone biosynthesis protein MenD middle" evidence="10">
    <location>
        <begin position="190"/>
        <end position="396"/>
    </location>
</feature>
<keyword evidence="2 7" id="KW-0808">Transferase</keyword>
<dbReference type="PANTHER" id="PTHR42916:SF1">
    <property type="entry name" value="PROTEIN PHYLLO, CHLOROPLASTIC"/>
    <property type="match status" value="1"/>
</dbReference>
<dbReference type="AlphaFoldDB" id="A0AB36E4V0"/>
<accession>A0AB36E4V0</accession>
<protein>
    <recommendedName>
        <fullName evidence="7">2-succinyl-5-enolpyruvyl-6-hydroxy-3-cyclohexene-1-carboxylate synthase</fullName>
        <shortName evidence="7">SEPHCHC synthase</shortName>
        <ecNumber evidence="7">2.2.1.9</ecNumber>
    </recommendedName>
    <alternativeName>
        <fullName evidence="7">Menaquinone biosynthesis protein MenD</fullName>
    </alternativeName>
</protein>
<dbReference type="InterPro" id="IPR032264">
    <property type="entry name" value="MenD_middle"/>
</dbReference>
<gene>
    <name evidence="7" type="primary">menD</name>
    <name evidence="11" type="ORF">QV09_09375</name>
</gene>
<evidence type="ECO:0000313" key="12">
    <source>
        <dbReference type="Proteomes" id="UP000092527"/>
    </source>
</evidence>
<dbReference type="Pfam" id="PF02776">
    <property type="entry name" value="TPP_enzyme_N"/>
    <property type="match status" value="1"/>
</dbReference>
<comment type="pathway">
    <text evidence="7">Quinol/quinone metabolism; menaquinone biosynthesis.</text>
</comment>
<dbReference type="Gene3D" id="3.40.50.1220">
    <property type="entry name" value="TPP-binding domain"/>
    <property type="match status" value="1"/>
</dbReference>
<dbReference type="EMBL" id="JTJU01000053">
    <property type="protein sequence ID" value="OBX08728.1"/>
    <property type="molecule type" value="Genomic_DNA"/>
</dbReference>
<sequence>MSISTFNRCWSKVILKTLLNYGVKHICIAPGSRSTPLTLEAARLQDASMITCHTHFDERGLGFFALGLAKAQLNPVAIIVTSGTAVANLYPAIVEAYQTQANLIILSADRPLELIDCGANQAIPQENMFAHYPVATVNLPKPSQDYAANWLVSTLEQACHQQKLTPGVVHINVPFAEPLYQADLAQIDTHNWLQPIKTWLNGNKPWTQHPDNQIEVLIHEKWDLWRTKKGVVVVGRLPLEQTMGIATWANTMGWILLTDIQSGVEATLPYADIWLANQTVFKQLLQADIVIQLGSGIISKRINQFLNAFQGEYWLVDASQRRLDPSHHQQTRFHAKVHHWLRAHPPLRQKPWLLEPLALSQFCATFIEQQVGSNLNEASLAHHVERLLPNNGVLFLGNSLFVRLVDALCKLPNNYPVYTNRGASGIDGLLATAAGIATAKELPLVVMLGDISTLHDLNSFALFRKLNLPTIIFVINNNGGAIFDMLPVDTEAKEQYYRLPHSLDFSQIAAMFELNYSRPYTWADLSSTLKNAYARKSATVIEIKVNATEGSSIYKNLAEQISQAVIGD</sequence>
<dbReference type="InterPro" id="IPR011766">
    <property type="entry name" value="TPP_enzyme_TPP-bd"/>
</dbReference>
<dbReference type="HAMAP" id="MF_01659">
    <property type="entry name" value="MenD"/>
    <property type="match status" value="1"/>
</dbReference>
<proteinExistence type="inferred from homology"/>
<evidence type="ECO:0000313" key="11">
    <source>
        <dbReference type="EMBL" id="OBX08728.1"/>
    </source>
</evidence>
<dbReference type="Gene3D" id="3.40.50.970">
    <property type="match status" value="2"/>
</dbReference>
<dbReference type="GO" id="GO:0030976">
    <property type="term" value="F:thiamine pyrophosphate binding"/>
    <property type="evidence" value="ECO:0007669"/>
    <property type="project" value="UniProtKB-UniRule"/>
</dbReference>
<comment type="caution">
    <text evidence="11">The sequence shown here is derived from an EMBL/GenBank/DDBJ whole genome shotgun (WGS) entry which is preliminary data.</text>
</comment>
<evidence type="ECO:0000256" key="7">
    <source>
        <dbReference type="HAMAP-Rule" id="MF_01659"/>
    </source>
</evidence>
<dbReference type="RefSeq" id="WP_066114236.1">
    <property type="nucleotide sequence ID" value="NZ_CP103875.1"/>
</dbReference>
<dbReference type="GO" id="GO:0070204">
    <property type="term" value="F:2-succinyl-5-enolpyruvyl-6-hydroxy-3-cyclohexene-1-carboxylic-acid synthase activity"/>
    <property type="evidence" value="ECO:0007669"/>
    <property type="project" value="UniProtKB-UniRule"/>
</dbReference>
<dbReference type="GO" id="GO:0000287">
    <property type="term" value="F:magnesium ion binding"/>
    <property type="evidence" value="ECO:0007669"/>
    <property type="project" value="UniProtKB-UniRule"/>
</dbReference>
<comment type="similarity">
    <text evidence="7">Belongs to the TPP enzyme family. MenD subfamily.</text>
</comment>
<keyword evidence="3 7" id="KW-0479">Metal-binding</keyword>
<dbReference type="Pfam" id="PF16582">
    <property type="entry name" value="TPP_enzyme_M_2"/>
    <property type="match status" value="1"/>
</dbReference>
<dbReference type="PANTHER" id="PTHR42916">
    <property type="entry name" value="2-SUCCINYL-5-ENOLPYRUVYL-6-HYDROXY-3-CYCLOHEXENE-1-CARBOXYLATE SYNTHASE"/>
    <property type="match status" value="1"/>
</dbReference>